<dbReference type="Pfam" id="PF25637">
    <property type="entry name" value="DUF7942"/>
    <property type="match status" value="1"/>
</dbReference>
<keyword evidence="1" id="KW-0812">Transmembrane</keyword>
<dbReference type="RefSeq" id="WP_168088285.1">
    <property type="nucleotide sequence ID" value="NZ_BHZH01000286.1"/>
</dbReference>
<keyword evidence="1" id="KW-0472">Membrane</keyword>
<evidence type="ECO:0000313" key="2">
    <source>
        <dbReference type="EMBL" id="NJQ15514.1"/>
    </source>
</evidence>
<organism evidence="2 3">
    <name type="scientific">Streptomyces bohaiensis</name>
    <dbReference type="NCBI Taxonomy" id="1431344"/>
    <lineage>
        <taxon>Bacteria</taxon>
        <taxon>Bacillati</taxon>
        <taxon>Actinomycetota</taxon>
        <taxon>Actinomycetes</taxon>
        <taxon>Kitasatosporales</taxon>
        <taxon>Streptomycetaceae</taxon>
        <taxon>Streptomyces</taxon>
    </lineage>
</organism>
<feature type="transmembrane region" description="Helical" evidence="1">
    <location>
        <begin position="81"/>
        <end position="101"/>
    </location>
</feature>
<proteinExistence type="predicted"/>
<gene>
    <name evidence="2" type="ORF">HCN52_11265</name>
</gene>
<feature type="transmembrane region" description="Helical" evidence="1">
    <location>
        <begin position="25"/>
        <end position="45"/>
    </location>
</feature>
<keyword evidence="1" id="KW-1133">Transmembrane helix</keyword>
<dbReference type="NCBIfam" id="NF046119">
    <property type="entry name" value="memb_SCO4225"/>
    <property type="match status" value="1"/>
</dbReference>
<sequence length="109" mass="11427">MITAASPGSGAADRPSLLRGVRTALTAPAALIYLGGFLALFVWALTTTLTAEDASFAMIWPSLAALPLSFLPVPGPVEHPVLVFLPMFLGAVVNAGVIGWCHRVLRTTR</sequence>
<evidence type="ECO:0000313" key="3">
    <source>
        <dbReference type="Proteomes" id="UP000727056"/>
    </source>
</evidence>
<dbReference type="EMBL" id="JAAVJC010000076">
    <property type="protein sequence ID" value="NJQ15514.1"/>
    <property type="molecule type" value="Genomic_DNA"/>
</dbReference>
<dbReference type="Proteomes" id="UP000727056">
    <property type="component" value="Unassembled WGS sequence"/>
</dbReference>
<evidence type="ECO:0008006" key="4">
    <source>
        <dbReference type="Google" id="ProtNLM"/>
    </source>
</evidence>
<accession>A0ABX1CGG6</accession>
<keyword evidence="3" id="KW-1185">Reference proteome</keyword>
<comment type="caution">
    <text evidence="2">The sequence shown here is derived from an EMBL/GenBank/DDBJ whole genome shotgun (WGS) entry which is preliminary data.</text>
</comment>
<dbReference type="InterPro" id="IPR057702">
    <property type="entry name" value="DUF7942"/>
</dbReference>
<evidence type="ECO:0000256" key="1">
    <source>
        <dbReference type="SAM" id="Phobius"/>
    </source>
</evidence>
<protein>
    <recommendedName>
        <fullName evidence="4">DUF2637 domain-containing protein</fullName>
    </recommendedName>
</protein>
<name>A0ABX1CGG6_9ACTN</name>
<reference evidence="2 3" key="1">
    <citation type="submission" date="2020-03" db="EMBL/GenBank/DDBJ databases">
        <title>Draft genome of Streptomyces sp. ventii, isolated from the Axial Seamount in the Pacific Ocean, and resequencing of the two type strains Streptomyces lonarensis strain NCL 716 and Streptomyces bohaiensis strain 11A07.</title>
        <authorList>
            <person name="Loughran R.M."/>
            <person name="Pfannmuller K.M."/>
            <person name="Wasson B.J."/>
            <person name="Deadmond M.C."/>
            <person name="Paddock B.E."/>
            <person name="Koyack M.J."/>
            <person name="Gallegos D.A."/>
            <person name="Mitchell E.A."/>
            <person name="Ushijima B."/>
            <person name="Saw J.H."/>
            <person name="Mcphail K.L."/>
            <person name="Videau P."/>
        </authorList>
    </citation>
    <scope>NUCLEOTIDE SEQUENCE [LARGE SCALE GENOMIC DNA]</scope>
    <source>
        <strain evidence="2 3">11A07</strain>
    </source>
</reference>